<comment type="subcellular location">
    <subcellularLocation>
        <location evidence="2">Cell envelope</location>
    </subcellularLocation>
</comment>
<dbReference type="SUPFAM" id="SSF51261">
    <property type="entry name" value="Duplicated hybrid motif"/>
    <property type="match status" value="1"/>
</dbReference>
<reference evidence="11 12" key="1">
    <citation type="submission" date="2018-01" db="EMBL/GenBank/DDBJ databases">
        <title>Genome sequence of a Cantenovulum-like bacteria.</title>
        <authorList>
            <person name="Tan W.R."/>
            <person name="Lau N.-S."/>
            <person name="Go F."/>
            <person name="Amirul A.-A.A."/>
        </authorList>
    </citation>
    <scope>NUCLEOTIDE SEQUENCE [LARGE SCALE GENOMIC DNA]</scope>
    <source>
        <strain evidence="11 12">CCB-QB4</strain>
    </source>
</reference>
<evidence type="ECO:0000259" key="10">
    <source>
        <dbReference type="Pfam" id="PF19425"/>
    </source>
</evidence>
<evidence type="ECO:0000256" key="4">
    <source>
        <dbReference type="ARBA" id="ARBA00022723"/>
    </source>
</evidence>
<gene>
    <name evidence="11" type="ORF">C2869_04920</name>
</gene>
<sequence>MLHIWHQFPRTHQISIGAITGIILLASFFPSDDASASRHTDDDSGIEINNLGSLRPGERIALPLDLDLTENPAISTLAAENKPSAAYIAPSLVSQQTIANNNSQPVSPQTLVEQEQRVVTADVKKNDSLAKIFERHKIPAKTLLEVSKNNTAKQIIKQLKPGDEIIITFDNNNELAELAYAESAIDTLIVTATETGFKGRKLTKQVETSEAFSFASISSSFWNAGVDAGLTETQIMNLANIFGWDIDFALDIRKDDSFNVVFEKRYVDGEYIGPGEILAAEFINQNQSYAAVLHSDGNYYTPEGRSMRKAFLRAPVNFKYISSSFNPRRLHPVTGKVRPHRGIDYAARTGTPVVAAGDGKVIRSGYSKLNGNYVFIQHGEKYTTKYLHLHRRYVKTGAKVRQNQKIGTVGATGRVTGPHLHYEFLVDGVHRNPKTVKLPKAVPIDKNEKANFLAQSKKMTALLAQNKRILLAQTN</sequence>
<evidence type="ECO:0000256" key="6">
    <source>
        <dbReference type="ARBA" id="ARBA00022833"/>
    </source>
</evidence>
<proteinExistence type="predicted"/>
<evidence type="ECO:0000256" key="3">
    <source>
        <dbReference type="ARBA" id="ARBA00022670"/>
    </source>
</evidence>
<keyword evidence="4" id="KW-0479">Metal-binding</keyword>
<evidence type="ECO:0000259" key="8">
    <source>
        <dbReference type="Pfam" id="PF01551"/>
    </source>
</evidence>
<dbReference type="GO" id="GO:0006508">
    <property type="term" value="P:proteolysis"/>
    <property type="evidence" value="ECO:0007669"/>
    <property type="project" value="UniProtKB-KW"/>
</dbReference>
<evidence type="ECO:0000313" key="12">
    <source>
        <dbReference type="Proteomes" id="UP000244441"/>
    </source>
</evidence>
<keyword evidence="12" id="KW-1185">Reference proteome</keyword>
<dbReference type="KEGG" id="cate:C2869_04920"/>
<dbReference type="PANTHER" id="PTHR21666">
    <property type="entry name" value="PEPTIDASE-RELATED"/>
    <property type="match status" value="1"/>
</dbReference>
<dbReference type="CDD" id="cd12797">
    <property type="entry name" value="M23_peptidase"/>
    <property type="match status" value="1"/>
</dbReference>
<dbReference type="Gene3D" id="3.10.450.350">
    <property type="match status" value="2"/>
</dbReference>
<dbReference type="Pfam" id="PF04225">
    <property type="entry name" value="LysM_OapA"/>
    <property type="match status" value="1"/>
</dbReference>
<evidence type="ECO:0000256" key="5">
    <source>
        <dbReference type="ARBA" id="ARBA00022801"/>
    </source>
</evidence>
<name>A0A2S0VNR1_9ALTE</name>
<dbReference type="Proteomes" id="UP000244441">
    <property type="component" value="Chromosome"/>
</dbReference>
<feature type="domain" description="Opacity-associated protein A LysM-like" evidence="9">
    <location>
        <begin position="121"/>
        <end position="185"/>
    </location>
</feature>
<organism evidence="11 12">
    <name type="scientific">Saccharobesus litoralis</name>
    <dbReference type="NCBI Taxonomy" id="2172099"/>
    <lineage>
        <taxon>Bacteria</taxon>
        <taxon>Pseudomonadati</taxon>
        <taxon>Pseudomonadota</taxon>
        <taxon>Gammaproteobacteria</taxon>
        <taxon>Alteromonadales</taxon>
        <taxon>Alteromonadaceae</taxon>
        <taxon>Saccharobesus</taxon>
    </lineage>
</organism>
<dbReference type="RefSeq" id="WP_108601896.1">
    <property type="nucleotide sequence ID" value="NZ_CP026604.1"/>
</dbReference>
<evidence type="ECO:0000256" key="7">
    <source>
        <dbReference type="ARBA" id="ARBA00023049"/>
    </source>
</evidence>
<dbReference type="InterPro" id="IPR016047">
    <property type="entry name" value="M23ase_b-sheet_dom"/>
</dbReference>
<dbReference type="Pfam" id="PF19425">
    <property type="entry name" value="Csd3_N2"/>
    <property type="match status" value="1"/>
</dbReference>
<dbReference type="InterPro" id="IPR045834">
    <property type="entry name" value="Csd3_N2"/>
</dbReference>
<dbReference type="InterPro" id="IPR007340">
    <property type="entry name" value="LysM_Opacity-associatedA"/>
</dbReference>
<protein>
    <submittedName>
        <fullName evidence="11">Peptidase M23</fullName>
    </submittedName>
</protein>
<dbReference type="GO" id="GO:0042834">
    <property type="term" value="F:peptidoglycan binding"/>
    <property type="evidence" value="ECO:0007669"/>
    <property type="project" value="InterPro"/>
</dbReference>
<evidence type="ECO:0000313" key="11">
    <source>
        <dbReference type="EMBL" id="AWB65822.1"/>
    </source>
</evidence>
<dbReference type="InterPro" id="IPR050570">
    <property type="entry name" value="Cell_wall_metabolism_enzyme"/>
</dbReference>
<keyword evidence="5" id="KW-0378">Hydrolase</keyword>
<comment type="cofactor">
    <cofactor evidence="1">
        <name>Zn(2+)</name>
        <dbReference type="ChEBI" id="CHEBI:29105"/>
    </cofactor>
</comment>
<keyword evidence="3" id="KW-0645">Protease</keyword>
<dbReference type="EMBL" id="CP026604">
    <property type="protein sequence ID" value="AWB65822.1"/>
    <property type="molecule type" value="Genomic_DNA"/>
</dbReference>
<keyword evidence="7" id="KW-0482">Metalloprotease</keyword>
<dbReference type="AlphaFoldDB" id="A0A2S0VNR1"/>
<evidence type="ECO:0000256" key="1">
    <source>
        <dbReference type="ARBA" id="ARBA00001947"/>
    </source>
</evidence>
<keyword evidence="6" id="KW-0862">Zinc</keyword>
<accession>A0A2S0VNR1</accession>
<dbReference type="OrthoDB" id="9805070at2"/>
<dbReference type="GO" id="GO:0030313">
    <property type="term" value="C:cell envelope"/>
    <property type="evidence" value="ECO:0007669"/>
    <property type="project" value="UniProtKB-SubCell"/>
</dbReference>
<dbReference type="Gene3D" id="2.70.70.10">
    <property type="entry name" value="Glucose Permease (Domain IIA)"/>
    <property type="match status" value="1"/>
</dbReference>
<dbReference type="PANTHER" id="PTHR21666:SF288">
    <property type="entry name" value="CELL DIVISION PROTEIN YTFB"/>
    <property type="match status" value="1"/>
</dbReference>
<dbReference type="InterPro" id="IPR011055">
    <property type="entry name" value="Dup_hybrid_motif"/>
</dbReference>
<dbReference type="GO" id="GO:0046872">
    <property type="term" value="F:metal ion binding"/>
    <property type="evidence" value="ECO:0007669"/>
    <property type="project" value="UniProtKB-KW"/>
</dbReference>
<dbReference type="Pfam" id="PF01551">
    <property type="entry name" value="Peptidase_M23"/>
    <property type="match status" value="1"/>
</dbReference>
<dbReference type="FunFam" id="2.70.70.10:FF:000002">
    <property type="entry name" value="Murein DD-endopeptidase MepM"/>
    <property type="match status" value="1"/>
</dbReference>
<evidence type="ECO:0000259" key="9">
    <source>
        <dbReference type="Pfam" id="PF04225"/>
    </source>
</evidence>
<feature type="domain" description="Csd3-like second N-terminal" evidence="10">
    <location>
        <begin position="216"/>
        <end position="327"/>
    </location>
</feature>
<evidence type="ECO:0000256" key="2">
    <source>
        <dbReference type="ARBA" id="ARBA00004196"/>
    </source>
</evidence>
<feature type="domain" description="M23ase beta-sheet core" evidence="8">
    <location>
        <begin position="339"/>
        <end position="433"/>
    </location>
</feature>
<dbReference type="GO" id="GO:0004222">
    <property type="term" value="F:metalloendopeptidase activity"/>
    <property type="evidence" value="ECO:0007669"/>
    <property type="project" value="TreeGrafter"/>
</dbReference>